<organism evidence="3 4">
    <name type="scientific">Lapillicoccus jejuensis</name>
    <dbReference type="NCBI Taxonomy" id="402171"/>
    <lineage>
        <taxon>Bacteria</taxon>
        <taxon>Bacillati</taxon>
        <taxon>Actinomycetota</taxon>
        <taxon>Actinomycetes</taxon>
        <taxon>Micrococcales</taxon>
        <taxon>Intrasporangiaceae</taxon>
        <taxon>Lapillicoccus</taxon>
    </lineage>
</organism>
<dbReference type="InterPro" id="IPR006311">
    <property type="entry name" value="TAT_signal"/>
</dbReference>
<dbReference type="RefSeq" id="WP_141850065.1">
    <property type="nucleotide sequence ID" value="NZ_BAAAPR010000019.1"/>
</dbReference>
<dbReference type="Pfam" id="PF20256">
    <property type="entry name" value="MoCoBD_2"/>
    <property type="match status" value="2"/>
</dbReference>
<dbReference type="InterPro" id="IPR052516">
    <property type="entry name" value="N-heterocyclic_Hydroxylase"/>
</dbReference>
<dbReference type="Gene3D" id="3.30.365.10">
    <property type="entry name" value="Aldehyde oxidase/xanthine dehydrogenase, molybdopterin binding domain"/>
    <property type="match status" value="4"/>
</dbReference>
<dbReference type="OrthoDB" id="9767994at2"/>
<sequence>MTLTHDDRAHDAAPATPPRPAGPSRRRFLGYLLAGTTLAVGVDLGRGASPAAAAVPSPPQVPELYDLEDLETHSALPTSALISITVDTAGRAHFAMPRMEVGQGITTAAAMIIAEELGVAVSAVDVTLAPARPELVFNQLTGGSNTMNSMFTPIRVAAAIARGALLRAAAIELGAAVSSLVAKDGVVTAPGGRTATYGALSVKAASATTTSVSVVLKDRSTFTVVGRPQNRVDAMDIVTGRKHFTTDLSVPDALPTMVCRPPTLNGSPRRIRNLAKVRAMPGVTDVVMVDTGVAVRAATFGQCIEAVRALRCDWNPGTVEGQSDDTVLATLKKAELPMAVPSVPVLAKQLDLRFEFMFRSSAALEPNCAIADVRSDRATVWAGLKAPIVAQAKIADALGLPQTAVTVNVVTGGGSFGHKLFGDGALEAAKISKAMGKPVKLMWHRCDEPREGRTHPMATSRIRATVLAGQVLTFEQRHTSVKTDFGHGLGERLTAMAAELPANLGGLSLSQSIFTLTQELPYNFGVVTQLLNEVDLPFNTGSMRNIYSPDVAAANELVVDQLAKLTGQDPLAFRLAFLKDARTRAVLQKVAQVGGWGRRMPAGTAQGIAIHKEYKGCTAVLVEIDCRPATVGRPIRDGVTGPRVTKAVIAVDAGLVVNPTGLEAQMMGGVNDGIALVLTSSNHLQDGHFLEGSWDNYFYTRQWNTPLDFQCIVMPSNGDVPGGAGEAGVPATVAATACAYARATGTVPTRFPVNHGTLSFTPKTFVPPVPPAPTDGLSYTY</sequence>
<feature type="compositionally biased region" description="Basic and acidic residues" evidence="1">
    <location>
        <begin position="1"/>
        <end position="11"/>
    </location>
</feature>
<dbReference type="InterPro" id="IPR000674">
    <property type="entry name" value="Ald_Oxase/Xan_DH_a/b"/>
</dbReference>
<dbReference type="SUPFAM" id="SSF56003">
    <property type="entry name" value="Molybdenum cofactor-binding domain"/>
    <property type="match status" value="2"/>
</dbReference>
<protein>
    <submittedName>
        <fullName evidence="3">Isoquinoline 1-oxidoreductase beta subunit</fullName>
    </submittedName>
</protein>
<dbReference type="Pfam" id="PF02738">
    <property type="entry name" value="MoCoBD_1"/>
    <property type="match status" value="1"/>
</dbReference>
<comment type="caution">
    <text evidence="3">The sequence shown here is derived from an EMBL/GenBank/DDBJ whole genome shotgun (WGS) entry which is preliminary data.</text>
</comment>
<dbReference type="PROSITE" id="PS51318">
    <property type="entry name" value="TAT"/>
    <property type="match status" value="1"/>
</dbReference>
<dbReference type="InterPro" id="IPR037165">
    <property type="entry name" value="AldOxase/xan_DH_Mopterin-bd_sf"/>
</dbReference>
<dbReference type="EMBL" id="VFMN01000001">
    <property type="protein sequence ID" value="TQJ10910.1"/>
    <property type="molecule type" value="Genomic_DNA"/>
</dbReference>
<dbReference type="InterPro" id="IPR008274">
    <property type="entry name" value="AldOxase/xan_DH_MoCoBD1"/>
</dbReference>
<dbReference type="GO" id="GO:0016491">
    <property type="term" value="F:oxidoreductase activity"/>
    <property type="evidence" value="ECO:0007669"/>
    <property type="project" value="InterPro"/>
</dbReference>
<dbReference type="PANTHER" id="PTHR47495:SF1">
    <property type="entry name" value="BLL3820 PROTEIN"/>
    <property type="match status" value="1"/>
</dbReference>
<dbReference type="PIRSF" id="PIRSF036389">
    <property type="entry name" value="IOR_B"/>
    <property type="match status" value="1"/>
</dbReference>
<evidence type="ECO:0000313" key="3">
    <source>
        <dbReference type="EMBL" id="TQJ10910.1"/>
    </source>
</evidence>
<dbReference type="PANTHER" id="PTHR47495">
    <property type="entry name" value="ALDEHYDE DEHYDROGENASE"/>
    <property type="match status" value="1"/>
</dbReference>
<evidence type="ECO:0000313" key="4">
    <source>
        <dbReference type="Proteomes" id="UP000317893"/>
    </source>
</evidence>
<feature type="region of interest" description="Disordered" evidence="1">
    <location>
        <begin position="1"/>
        <end position="26"/>
    </location>
</feature>
<dbReference type="AlphaFoldDB" id="A0A542E6E6"/>
<dbReference type="InterPro" id="IPR012368">
    <property type="entry name" value="OxRdtase_Mopterin-bd_su_IorB"/>
</dbReference>
<evidence type="ECO:0000259" key="2">
    <source>
        <dbReference type="SMART" id="SM01008"/>
    </source>
</evidence>
<dbReference type="Proteomes" id="UP000317893">
    <property type="component" value="Unassembled WGS sequence"/>
</dbReference>
<feature type="domain" description="Aldehyde oxidase/xanthine dehydrogenase a/b hammerhead" evidence="2">
    <location>
        <begin position="239"/>
        <end position="318"/>
    </location>
</feature>
<reference evidence="3 4" key="1">
    <citation type="submission" date="2019-06" db="EMBL/GenBank/DDBJ databases">
        <title>Sequencing the genomes of 1000 actinobacteria strains.</title>
        <authorList>
            <person name="Klenk H.-P."/>
        </authorList>
    </citation>
    <scope>NUCLEOTIDE SEQUENCE [LARGE SCALE GENOMIC DNA]</scope>
    <source>
        <strain evidence="3 4">DSM 18607</strain>
    </source>
</reference>
<dbReference type="SMART" id="SM01008">
    <property type="entry name" value="Ald_Xan_dh_C"/>
    <property type="match status" value="1"/>
</dbReference>
<gene>
    <name evidence="3" type="ORF">FB458_4053</name>
</gene>
<accession>A0A542E6E6</accession>
<dbReference type="Gene3D" id="3.90.1170.50">
    <property type="entry name" value="Aldehyde oxidase/xanthine dehydrogenase, a/b hammerhead"/>
    <property type="match status" value="1"/>
</dbReference>
<name>A0A542E6E6_9MICO</name>
<keyword evidence="4" id="KW-1185">Reference proteome</keyword>
<evidence type="ECO:0000256" key="1">
    <source>
        <dbReference type="SAM" id="MobiDB-lite"/>
    </source>
</evidence>
<proteinExistence type="predicted"/>
<dbReference type="InterPro" id="IPR046867">
    <property type="entry name" value="AldOxase/xan_DH_MoCoBD2"/>
</dbReference>